<evidence type="ECO:0000313" key="3">
    <source>
        <dbReference type="Proteomes" id="UP000580856"/>
    </source>
</evidence>
<accession>A0A846QE71</accession>
<feature type="transmembrane region" description="Helical" evidence="1">
    <location>
        <begin position="100"/>
        <end position="129"/>
    </location>
</feature>
<feature type="transmembrane region" description="Helical" evidence="1">
    <location>
        <begin position="58"/>
        <end position="79"/>
    </location>
</feature>
<dbReference type="Proteomes" id="UP000580856">
    <property type="component" value="Unassembled WGS sequence"/>
</dbReference>
<feature type="transmembrane region" description="Helical" evidence="1">
    <location>
        <begin position="16"/>
        <end position="38"/>
    </location>
</feature>
<organism evidence="2 3">
    <name type="scientific">Desulfobaculum xiamenense</name>
    <dbReference type="NCBI Taxonomy" id="995050"/>
    <lineage>
        <taxon>Bacteria</taxon>
        <taxon>Pseudomonadati</taxon>
        <taxon>Thermodesulfobacteriota</taxon>
        <taxon>Desulfovibrionia</taxon>
        <taxon>Desulfovibrionales</taxon>
        <taxon>Desulfovibrionaceae</taxon>
        <taxon>Desulfobaculum</taxon>
    </lineage>
</organism>
<keyword evidence="1" id="KW-0812">Transmembrane</keyword>
<keyword evidence="3" id="KW-1185">Reference proteome</keyword>
<evidence type="ECO:0000256" key="1">
    <source>
        <dbReference type="SAM" id="Phobius"/>
    </source>
</evidence>
<proteinExistence type="predicted"/>
<dbReference type="AlphaFoldDB" id="A0A846QE71"/>
<dbReference type="EMBL" id="JAATJA010000001">
    <property type="protein sequence ID" value="NJB66668.1"/>
    <property type="molecule type" value="Genomic_DNA"/>
</dbReference>
<keyword evidence="1" id="KW-0472">Membrane</keyword>
<protein>
    <submittedName>
        <fullName evidence="2">Uncharacterized protein</fullName>
    </submittedName>
</protein>
<dbReference type="RefSeq" id="WP_167939785.1">
    <property type="nucleotide sequence ID" value="NZ_JAATJA010000001.1"/>
</dbReference>
<reference evidence="2 3" key="1">
    <citation type="submission" date="2020-03" db="EMBL/GenBank/DDBJ databases">
        <title>Genomic Encyclopedia of Type Strains, Phase IV (KMG-IV): sequencing the most valuable type-strain genomes for metagenomic binning, comparative biology and taxonomic classification.</title>
        <authorList>
            <person name="Goeker M."/>
        </authorList>
    </citation>
    <scope>NUCLEOTIDE SEQUENCE [LARGE SCALE GENOMIC DNA]</scope>
    <source>
        <strain evidence="2 3">DSM 24233</strain>
    </source>
</reference>
<gene>
    <name evidence="2" type="ORF">GGQ74_000308</name>
</gene>
<name>A0A846QE71_9BACT</name>
<keyword evidence="1" id="KW-1133">Transmembrane helix</keyword>
<feature type="transmembrane region" description="Helical" evidence="1">
    <location>
        <begin position="191"/>
        <end position="210"/>
    </location>
</feature>
<feature type="transmembrane region" description="Helical" evidence="1">
    <location>
        <begin position="166"/>
        <end position="185"/>
    </location>
</feature>
<feature type="transmembrane region" description="Helical" evidence="1">
    <location>
        <begin position="135"/>
        <end position="154"/>
    </location>
</feature>
<evidence type="ECO:0000313" key="2">
    <source>
        <dbReference type="EMBL" id="NJB66668.1"/>
    </source>
</evidence>
<comment type="caution">
    <text evidence="2">The sequence shown here is derived from an EMBL/GenBank/DDBJ whole genome shotgun (WGS) entry which is preliminary data.</text>
</comment>
<sequence>MLSALAYKEWLKLRRVFWVPIAAAAVGLGDTLLTYRHVNEIIGPVMLWLDAVYYDKVFFSGVMFAGVFAGAWFALFQFVPECAGNRLRLLFHLPVPHRRSVYFIAGTGLCATAAVAGGTLLGVALIVGRYMPAEAVARAIITCAPWMLAALPAYMGTALVVMESSWVRRLCLGITTALFIMPLFASQVPGAYATGLPAFAAASLLWLLPLDVQAHRFKRGTRW</sequence>